<name>A0A7I4FKV9_PHYPA</name>
<dbReference type="Proteomes" id="UP000006727">
    <property type="component" value="Chromosome 2"/>
</dbReference>
<proteinExistence type="predicted"/>
<evidence type="ECO:0000256" key="1">
    <source>
        <dbReference type="SAM" id="MobiDB-lite"/>
    </source>
</evidence>
<evidence type="ECO:0000256" key="2">
    <source>
        <dbReference type="SAM" id="Phobius"/>
    </source>
</evidence>
<reference evidence="3" key="3">
    <citation type="submission" date="2020-12" db="UniProtKB">
        <authorList>
            <consortium name="EnsemblPlants"/>
        </authorList>
    </citation>
    <scope>IDENTIFICATION</scope>
</reference>
<evidence type="ECO:0000313" key="4">
    <source>
        <dbReference type="Proteomes" id="UP000006727"/>
    </source>
</evidence>
<dbReference type="FunCoup" id="A0A7I4FKV9">
    <property type="interactions" value="609"/>
</dbReference>
<feature type="transmembrane region" description="Helical" evidence="2">
    <location>
        <begin position="251"/>
        <end position="273"/>
    </location>
</feature>
<dbReference type="PANTHER" id="PTHR33287">
    <property type="entry name" value="OS03G0453550 PROTEIN"/>
    <property type="match status" value="1"/>
</dbReference>
<evidence type="ECO:0000313" key="3">
    <source>
        <dbReference type="EnsemblPlants" id="Pp3c2_31870V3.2"/>
    </source>
</evidence>
<dbReference type="PANTHER" id="PTHR33287:SF11">
    <property type="entry name" value="OS03G0778400 PROTEIN"/>
    <property type="match status" value="1"/>
</dbReference>
<protein>
    <submittedName>
        <fullName evidence="3">Uncharacterized protein</fullName>
    </submittedName>
</protein>
<dbReference type="Gramene" id="Pp3c2_31870V3.2">
    <property type="protein sequence ID" value="Pp3c2_31870V3.2"/>
    <property type="gene ID" value="Pp3c2_31870"/>
</dbReference>
<organism evidence="3 4">
    <name type="scientific">Physcomitrium patens</name>
    <name type="common">Spreading-leaved earth moss</name>
    <name type="synonym">Physcomitrella patens</name>
    <dbReference type="NCBI Taxonomy" id="3218"/>
    <lineage>
        <taxon>Eukaryota</taxon>
        <taxon>Viridiplantae</taxon>
        <taxon>Streptophyta</taxon>
        <taxon>Embryophyta</taxon>
        <taxon>Bryophyta</taxon>
        <taxon>Bryophytina</taxon>
        <taxon>Bryopsida</taxon>
        <taxon>Funariidae</taxon>
        <taxon>Funariales</taxon>
        <taxon>Funariaceae</taxon>
        <taxon>Physcomitrium</taxon>
    </lineage>
</organism>
<dbReference type="EnsemblPlants" id="Pp3c2_31870V3.2">
    <property type="protein sequence ID" value="Pp3c2_31870V3.2"/>
    <property type="gene ID" value="Pp3c2_31870"/>
</dbReference>
<sequence length="282" mass="30950">MNHGSPNVSAAFHSSERMGSLQRPRANGTQREGRDEDLISVRISVRVSDSVTETSEEGAHQVGDAPSANGSANSAACANESWRQIQNLVKISKNEELKTALDDWKEIKNGCETRLKEISSGQADLRNQEYSIIGFFSVFEGVVLTAVSQLTTGTSQRKCGKIWCPIVLTVIAAGLAITALLEKFRRFPDLEYQEADQKFLRKVTAGRISQLRYKGNNFDFAKDATENPSEVQGLSSNHSTALCSALNFGRAGVIVSVICFTAIFVVSHFVLLCDKWVLQGWD</sequence>
<keyword evidence="2" id="KW-0472">Membrane</keyword>
<accession>A0A7I4FKV9</accession>
<reference evidence="3 4" key="2">
    <citation type="journal article" date="2018" name="Plant J.">
        <title>The Physcomitrella patens chromosome-scale assembly reveals moss genome structure and evolution.</title>
        <authorList>
            <person name="Lang D."/>
            <person name="Ullrich K.K."/>
            <person name="Murat F."/>
            <person name="Fuchs J."/>
            <person name="Jenkins J."/>
            <person name="Haas F.B."/>
            <person name="Piednoel M."/>
            <person name="Gundlach H."/>
            <person name="Van Bel M."/>
            <person name="Meyberg R."/>
            <person name="Vives C."/>
            <person name="Morata J."/>
            <person name="Symeonidi A."/>
            <person name="Hiss M."/>
            <person name="Muchero W."/>
            <person name="Kamisugi Y."/>
            <person name="Saleh O."/>
            <person name="Blanc G."/>
            <person name="Decker E.L."/>
            <person name="van Gessel N."/>
            <person name="Grimwood J."/>
            <person name="Hayes R.D."/>
            <person name="Graham S.W."/>
            <person name="Gunter L.E."/>
            <person name="McDaniel S.F."/>
            <person name="Hoernstein S.N.W."/>
            <person name="Larsson A."/>
            <person name="Li F.W."/>
            <person name="Perroud P.F."/>
            <person name="Phillips J."/>
            <person name="Ranjan P."/>
            <person name="Rokshar D.S."/>
            <person name="Rothfels C.J."/>
            <person name="Schneider L."/>
            <person name="Shu S."/>
            <person name="Stevenson D.W."/>
            <person name="Thummler F."/>
            <person name="Tillich M."/>
            <person name="Villarreal Aguilar J.C."/>
            <person name="Widiez T."/>
            <person name="Wong G.K."/>
            <person name="Wymore A."/>
            <person name="Zhang Y."/>
            <person name="Zimmer A.D."/>
            <person name="Quatrano R.S."/>
            <person name="Mayer K.F.X."/>
            <person name="Goodstein D."/>
            <person name="Casacuberta J.M."/>
            <person name="Vandepoele K."/>
            <person name="Reski R."/>
            <person name="Cuming A.C."/>
            <person name="Tuskan G.A."/>
            <person name="Maumus F."/>
            <person name="Salse J."/>
            <person name="Schmutz J."/>
            <person name="Rensing S.A."/>
        </authorList>
    </citation>
    <scope>NUCLEOTIDE SEQUENCE [LARGE SCALE GENOMIC DNA]</scope>
    <source>
        <strain evidence="3 4">cv. Gransden 2004</strain>
    </source>
</reference>
<feature type="transmembrane region" description="Helical" evidence="2">
    <location>
        <begin position="162"/>
        <end position="181"/>
    </location>
</feature>
<feature type="compositionally biased region" description="Low complexity" evidence="1">
    <location>
        <begin position="40"/>
        <end position="51"/>
    </location>
</feature>
<dbReference type="EMBL" id="ABEU02000002">
    <property type="status" value="NOT_ANNOTATED_CDS"/>
    <property type="molecule type" value="Genomic_DNA"/>
</dbReference>
<keyword evidence="2" id="KW-1133">Transmembrane helix</keyword>
<feature type="transmembrane region" description="Helical" evidence="2">
    <location>
        <begin position="130"/>
        <end position="150"/>
    </location>
</feature>
<dbReference type="AlphaFoldDB" id="A0A7I4FKV9"/>
<keyword evidence="4" id="KW-1185">Reference proteome</keyword>
<feature type="region of interest" description="Disordered" evidence="1">
    <location>
        <begin position="1"/>
        <end position="73"/>
    </location>
</feature>
<keyword evidence="2" id="KW-0812">Transmembrane</keyword>
<dbReference type="InParanoid" id="A0A7I4FKV9"/>
<gene>
    <name evidence="3" type="primary">LOC112273165</name>
</gene>
<reference evidence="3 4" key="1">
    <citation type="journal article" date="2008" name="Science">
        <title>The Physcomitrella genome reveals evolutionary insights into the conquest of land by plants.</title>
        <authorList>
            <person name="Rensing S."/>
            <person name="Lang D."/>
            <person name="Zimmer A."/>
            <person name="Terry A."/>
            <person name="Salamov A."/>
            <person name="Shapiro H."/>
            <person name="Nishiyama T."/>
            <person name="Perroud P.-F."/>
            <person name="Lindquist E."/>
            <person name="Kamisugi Y."/>
            <person name="Tanahashi T."/>
            <person name="Sakakibara K."/>
            <person name="Fujita T."/>
            <person name="Oishi K."/>
            <person name="Shin-I T."/>
            <person name="Kuroki Y."/>
            <person name="Toyoda A."/>
            <person name="Suzuki Y."/>
            <person name="Hashimoto A."/>
            <person name="Yamaguchi K."/>
            <person name="Sugano A."/>
            <person name="Kohara Y."/>
            <person name="Fujiyama A."/>
            <person name="Anterola A."/>
            <person name="Aoki S."/>
            <person name="Ashton N."/>
            <person name="Barbazuk W.B."/>
            <person name="Barker E."/>
            <person name="Bennetzen J."/>
            <person name="Bezanilla M."/>
            <person name="Blankenship R."/>
            <person name="Cho S.H."/>
            <person name="Dutcher S."/>
            <person name="Estelle M."/>
            <person name="Fawcett J.A."/>
            <person name="Gundlach H."/>
            <person name="Hanada K."/>
            <person name="Heyl A."/>
            <person name="Hicks K.A."/>
            <person name="Hugh J."/>
            <person name="Lohr M."/>
            <person name="Mayer K."/>
            <person name="Melkozernov A."/>
            <person name="Murata T."/>
            <person name="Nelson D."/>
            <person name="Pils B."/>
            <person name="Prigge M."/>
            <person name="Reiss B."/>
            <person name="Renner T."/>
            <person name="Rombauts S."/>
            <person name="Rushton P."/>
            <person name="Sanderfoot A."/>
            <person name="Schween G."/>
            <person name="Shiu S.-H."/>
            <person name="Stueber K."/>
            <person name="Theodoulou F.L."/>
            <person name="Tu H."/>
            <person name="Van de Peer Y."/>
            <person name="Verrier P.J."/>
            <person name="Waters E."/>
            <person name="Wood A."/>
            <person name="Yang L."/>
            <person name="Cove D."/>
            <person name="Cuming A."/>
            <person name="Hasebe M."/>
            <person name="Lucas S."/>
            <person name="Mishler D.B."/>
            <person name="Reski R."/>
            <person name="Grigoriev I."/>
            <person name="Quatrano R.S."/>
            <person name="Boore J.L."/>
        </authorList>
    </citation>
    <scope>NUCLEOTIDE SEQUENCE [LARGE SCALE GENOMIC DNA]</scope>
    <source>
        <strain evidence="3 4">cv. Gransden 2004</strain>
    </source>
</reference>